<keyword evidence="4 10" id="KW-0863">Zinc-finger</keyword>
<dbReference type="Proteomes" id="UP001152759">
    <property type="component" value="Chromosome 3"/>
</dbReference>
<dbReference type="PROSITE" id="PS00028">
    <property type="entry name" value="ZINC_FINGER_C2H2_1"/>
    <property type="match status" value="5"/>
</dbReference>
<protein>
    <recommendedName>
        <fullName evidence="11">C2H2-type domain-containing protein</fullName>
    </recommendedName>
</protein>
<dbReference type="FunFam" id="3.30.160.60:FF:001818">
    <property type="entry name" value="GDNF-inducible zinc finger protein 1 isoform X1"/>
    <property type="match status" value="1"/>
</dbReference>
<name>A0A9P0F2T5_BEMTA</name>
<dbReference type="FunFam" id="3.30.160.60:FF:001289">
    <property type="entry name" value="Zinc finger protein 574"/>
    <property type="match status" value="1"/>
</dbReference>
<evidence type="ECO:0000256" key="2">
    <source>
        <dbReference type="ARBA" id="ARBA00022723"/>
    </source>
</evidence>
<dbReference type="SUPFAM" id="SSF57667">
    <property type="entry name" value="beta-beta-alpha zinc fingers"/>
    <property type="match status" value="3"/>
</dbReference>
<feature type="domain" description="C2H2-type" evidence="11">
    <location>
        <begin position="220"/>
        <end position="247"/>
    </location>
</feature>
<feature type="domain" description="C2H2-type" evidence="11">
    <location>
        <begin position="164"/>
        <end position="191"/>
    </location>
</feature>
<dbReference type="InterPro" id="IPR013087">
    <property type="entry name" value="Znf_C2H2_type"/>
</dbReference>
<dbReference type="Pfam" id="PF00096">
    <property type="entry name" value="zf-C2H2"/>
    <property type="match status" value="4"/>
</dbReference>
<feature type="domain" description="C2H2-type" evidence="11">
    <location>
        <begin position="276"/>
        <end position="299"/>
    </location>
</feature>
<evidence type="ECO:0000256" key="3">
    <source>
        <dbReference type="ARBA" id="ARBA00022737"/>
    </source>
</evidence>
<reference evidence="12" key="1">
    <citation type="submission" date="2021-12" db="EMBL/GenBank/DDBJ databases">
        <authorList>
            <person name="King R."/>
        </authorList>
    </citation>
    <scope>NUCLEOTIDE SEQUENCE</scope>
</reference>
<keyword evidence="7" id="KW-0238">DNA-binding</keyword>
<keyword evidence="2" id="KW-0479">Metal-binding</keyword>
<feature type="domain" description="C2H2-type" evidence="11">
    <location>
        <begin position="248"/>
        <end position="275"/>
    </location>
</feature>
<dbReference type="EMBL" id="OU963864">
    <property type="protein sequence ID" value="CAH0387323.1"/>
    <property type="molecule type" value="Genomic_DNA"/>
</dbReference>
<keyword evidence="6" id="KW-0805">Transcription regulation</keyword>
<dbReference type="PANTHER" id="PTHR16515:SF49">
    <property type="entry name" value="GASTRULA ZINC FINGER PROTEIN XLCGF49.1-LIKE-RELATED"/>
    <property type="match status" value="1"/>
</dbReference>
<dbReference type="GO" id="GO:0005634">
    <property type="term" value="C:nucleus"/>
    <property type="evidence" value="ECO:0007669"/>
    <property type="project" value="UniProtKB-SubCell"/>
</dbReference>
<evidence type="ECO:0000259" key="11">
    <source>
        <dbReference type="PROSITE" id="PS50157"/>
    </source>
</evidence>
<comment type="subcellular location">
    <subcellularLocation>
        <location evidence="1">Nucleus</location>
    </subcellularLocation>
</comment>
<dbReference type="Gene3D" id="3.30.160.60">
    <property type="entry name" value="Classic Zinc Finger"/>
    <property type="match status" value="5"/>
</dbReference>
<dbReference type="AlphaFoldDB" id="A0A9P0F2T5"/>
<dbReference type="GO" id="GO:0006357">
    <property type="term" value="P:regulation of transcription by RNA polymerase II"/>
    <property type="evidence" value="ECO:0007669"/>
    <property type="project" value="UniProtKB-ARBA"/>
</dbReference>
<dbReference type="SMART" id="SM00355">
    <property type="entry name" value="ZnF_C2H2"/>
    <property type="match status" value="5"/>
</dbReference>
<evidence type="ECO:0000256" key="7">
    <source>
        <dbReference type="ARBA" id="ARBA00023125"/>
    </source>
</evidence>
<gene>
    <name evidence="12" type="ORF">BEMITA_LOCUS6350</name>
</gene>
<dbReference type="PROSITE" id="PS50157">
    <property type="entry name" value="ZINC_FINGER_C2H2_2"/>
    <property type="match status" value="5"/>
</dbReference>
<dbReference type="InterPro" id="IPR036236">
    <property type="entry name" value="Znf_C2H2_sf"/>
</dbReference>
<organism evidence="12 13">
    <name type="scientific">Bemisia tabaci</name>
    <name type="common">Sweetpotato whitefly</name>
    <name type="synonym">Aleurodes tabaci</name>
    <dbReference type="NCBI Taxonomy" id="7038"/>
    <lineage>
        <taxon>Eukaryota</taxon>
        <taxon>Metazoa</taxon>
        <taxon>Ecdysozoa</taxon>
        <taxon>Arthropoda</taxon>
        <taxon>Hexapoda</taxon>
        <taxon>Insecta</taxon>
        <taxon>Pterygota</taxon>
        <taxon>Neoptera</taxon>
        <taxon>Paraneoptera</taxon>
        <taxon>Hemiptera</taxon>
        <taxon>Sternorrhyncha</taxon>
        <taxon>Aleyrodoidea</taxon>
        <taxon>Aleyrodidae</taxon>
        <taxon>Aleyrodinae</taxon>
        <taxon>Bemisia</taxon>
    </lineage>
</organism>
<evidence type="ECO:0000256" key="4">
    <source>
        <dbReference type="ARBA" id="ARBA00022771"/>
    </source>
</evidence>
<keyword evidence="5" id="KW-0862">Zinc</keyword>
<dbReference type="GO" id="GO:0003677">
    <property type="term" value="F:DNA binding"/>
    <property type="evidence" value="ECO:0007669"/>
    <property type="project" value="UniProtKB-KW"/>
</dbReference>
<evidence type="ECO:0000313" key="12">
    <source>
        <dbReference type="EMBL" id="CAH0387323.1"/>
    </source>
</evidence>
<keyword evidence="9" id="KW-0539">Nucleus</keyword>
<dbReference type="FunFam" id="3.30.160.60:FF:000450">
    <property type="entry name" value="PR domain zinc finger protein 14"/>
    <property type="match status" value="1"/>
</dbReference>
<proteinExistence type="predicted"/>
<evidence type="ECO:0000256" key="5">
    <source>
        <dbReference type="ARBA" id="ARBA00022833"/>
    </source>
</evidence>
<dbReference type="FunFam" id="3.30.160.60:FF:000557">
    <property type="entry name" value="zinc finger and SCAN domain-containing protein 29"/>
    <property type="match status" value="1"/>
</dbReference>
<keyword evidence="13" id="KW-1185">Reference proteome</keyword>
<keyword evidence="8" id="KW-0804">Transcription</keyword>
<evidence type="ECO:0000256" key="9">
    <source>
        <dbReference type="ARBA" id="ARBA00023242"/>
    </source>
</evidence>
<sequence>MYILLPNAFNVRRQRNKTDQVELIIVSSRYLKKGEQFLQYSGEWVMIEEILDSSLRYNSIGCRRAINWFELLKANDKITANACVCRRENQMILEILNDLSANTLITVVDYGQLSLKENSLTSDLAEFPLDLSWKKSATDSEKNNDIQKLDSKLKKTTSKTQRLLQCEVCGKYFDRPSLLRRHMRTHTGEKPHICDVCKKGFSTSSSLNTHRRIHSGERPHQCSICSKRFTASSNLYYHKMTHSKEKPHKCQTCGKSFPTPGNLRAHQYSHSGRWPFTCNICGRGFGKQTNFRNHQALHA</sequence>
<evidence type="ECO:0000313" key="13">
    <source>
        <dbReference type="Proteomes" id="UP001152759"/>
    </source>
</evidence>
<accession>A0A9P0F2T5</accession>
<evidence type="ECO:0000256" key="8">
    <source>
        <dbReference type="ARBA" id="ARBA00023163"/>
    </source>
</evidence>
<evidence type="ECO:0000256" key="6">
    <source>
        <dbReference type="ARBA" id="ARBA00023015"/>
    </source>
</evidence>
<dbReference type="PANTHER" id="PTHR16515">
    <property type="entry name" value="PR DOMAIN ZINC FINGER PROTEIN"/>
    <property type="match status" value="1"/>
</dbReference>
<dbReference type="Pfam" id="PF13912">
    <property type="entry name" value="zf-C2H2_6"/>
    <property type="match status" value="1"/>
</dbReference>
<evidence type="ECO:0000256" key="1">
    <source>
        <dbReference type="ARBA" id="ARBA00004123"/>
    </source>
</evidence>
<evidence type="ECO:0000256" key="10">
    <source>
        <dbReference type="PROSITE-ProRule" id="PRU00042"/>
    </source>
</evidence>
<keyword evidence="3" id="KW-0677">Repeat</keyword>
<feature type="domain" description="C2H2-type" evidence="11">
    <location>
        <begin position="192"/>
        <end position="219"/>
    </location>
</feature>
<dbReference type="GO" id="GO:0008270">
    <property type="term" value="F:zinc ion binding"/>
    <property type="evidence" value="ECO:0007669"/>
    <property type="project" value="UniProtKB-KW"/>
</dbReference>
<dbReference type="InterPro" id="IPR050331">
    <property type="entry name" value="Zinc_finger"/>
</dbReference>